<gene>
    <name evidence="2" type="ORF">BGTH12_LOCUS3621</name>
</gene>
<dbReference type="Proteomes" id="UP000683417">
    <property type="component" value="Unassembled WGS sequence"/>
</dbReference>
<comment type="caution">
    <text evidence="2">The sequence shown here is derived from an EMBL/GenBank/DDBJ whole genome shotgun (WGS) entry which is preliminary data.</text>
</comment>
<name>A0A9W4D0V5_BLUGR</name>
<evidence type="ECO:0000313" key="2">
    <source>
        <dbReference type="EMBL" id="CAD6502263.1"/>
    </source>
</evidence>
<accession>A0A9W4D0V5</accession>
<proteinExistence type="predicted"/>
<protein>
    <submittedName>
        <fullName evidence="2">BgTH12-02501</fullName>
    </submittedName>
</protein>
<reference evidence="2" key="1">
    <citation type="submission" date="2020-10" db="EMBL/GenBank/DDBJ databases">
        <authorList>
            <person name="Muller C M."/>
        </authorList>
    </citation>
    <scope>NUCLEOTIDE SEQUENCE</scope>
    <source>
        <strain evidence="2">THUN-12</strain>
    </source>
</reference>
<sequence>MTFKKAKPGPLRRQAGMWICAGPREGLHPHNTNSRKRKGLLSG</sequence>
<organism evidence="2 3">
    <name type="scientific">Blumeria graminis f. sp. triticale</name>
    <dbReference type="NCBI Taxonomy" id="1689686"/>
    <lineage>
        <taxon>Eukaryota</taxon>
        <taxon>Fungi</taxon>
        <taxon>Dikarya</taxon>
        <taxon>Ascomycota</taxon>
        <taxon>Pezizomycotina</taxon>
        <taxon>Leotiomycetes</taxon>
        <taxon>Erysiphales</taxon>
        <taxon>Erysiphaceae</taxon>
        <taxon>Blumeria</taxon>
    </lineage>
</organism>
<dbReference type="EMBL" id="CAJHIT010000005">
    <property type="protein sequence ID" value="CAD6502263.1"/>
    <property type="molecule type" value="Genomic_DNA"/>
</dbReference>
<feature type="compositionally biased region" description="Basic residues" evidence="1">
    <location>
        <begin position="33"/>
        <end position="43"/>
    </location>
</feature>
<evidence type="ECO:0000256" key="1">
    <source>
        <dbReference type="SAM" id="MobiDB-lite"/>
    </source>
</evidence>
<feature type="region of interest" description="Disordered" evidence="1">
    <location>
        <begin position="22"/>
        <end position="43"/>
    </location>
</feature>
<dbReference type="AlphaFoldDB" id="A0A9W4D0V5"/>
<evidence type="ECO:0000313" key="3">
    <source>
        <dbReference type="Proteomes" id="UP000683417"/>
    </source>
</evidence>